<reference evidence="2" key="1">
    <citation type="submission" date="2017-09" db="EMBL/GenBank/DDBJ databases">
        <title>Depth-based differentiation of microbial function through sediment-hosted aquifers and enrichment of novel symbionts in the deep terrestrial subsurface.</title>
        <authorList>
            <person name="Probst A.J."/>
            <person name="Ladd B."/>
            <person name="Jarett J.K."/>
            <person name="Geller-Mcgrath D.E."/>
            <person name="Sieber C.M.K."/>
            <person name="Emerson J.B."/>
            <person name="Anantharaman K."/>
            <person name="Thomas B.C."/>
            <person name="Malmstrom R."/>
            <person name="Stieglmeier M."/>
            <person name="Klingl A."/>
            <person name="Woyke T."/>
            <person name="Ryan C.M."/>
            <person name="Banfield J.F."/>
        </authorList>
    </citation>
    <scope>NUCLEOTIDE SEQUENCE [LARGE SCALE GENOMIC DNA]</scope>
</reference>
<dbReference type="AlphaFoldDB" id="A0A2M7VJT5"/>
<dbReference type="Proteomes" id="UP000231469">
    <property type="component" value="Unassembled WGS sequence"/>
</dbReference>
<organism evidence="1 2">
    <name type="scientific">bacterium (Candidatus Gribaldobacteria) CG_4_10_14_0_2_um_filter_36_18</name>
    <dbReference type="NCBI Taxonomy" id="2014264"/>
    <lineage>
        <taxon>Bacteria</taxon>
        <taxon>Candidatus Gribaldobacteria</taxon>
    </lineage>
</organism>
<proteinExistence type="predicted"/>
<dbReference type="EMBL" id="PFPS01000122">
    <property type="protein sequence ID" value="PJA02016.1"/>
    <property type="molecule type" value="Genomic_DNA"/>
</dbReference>
<evidence type="ECO:0000313" key="2">
    <source>
        <dbReference type="Proteomes" id="UP000231469"/>
    </source>
</evidence>
<sequence>MTKVIKKNLIKVGKEPVVLPKMSKKEYGVAWRNFWRLGKKLNRLWKTKKTSLEILREERE</sequence>
<name>A0A2M7VJT5_9BACT</name>
<evidence type="ECO:0000313" key="1">
    <source>
        <dbReference type="EMBL" id="PJA02016.1"/>
    </source>
</evidence>
<comment type="caution">
    <text evidence="1">The sequence shown here is derived from an EMBL/GenBank/DDBJ whole genome shotgun (WGS) entry which is preliminary data.</text>
</comment>
<protein>
    <submittedName>
        <fullName evidence="1">Uncharacterized protein</fullName>
    </submittedName>
</protein>
<accession>A0A2M7VJT5</accession>
<gene>
    <name evidence="1" type="ORF">COX73_02970</name>
</gene>